<dbReference type="AlphaFoldDB" id="A0A1Q2D5C8"/>
<dbReference type="PANTHER" id="PTHR43798">
    <property type="entry name" value="MONOACYLGLYCEROL LIPASE"/>
    <property type="match status" value="1"/>
</dbReference>
<keyword evidence="2" id="KW-1185">Reference proteome</keyword>
<accession>A0A1Q2D5C8</accession>
<dbReference type="InterPro" id="IPR000073">
    <property type="entry name" value="AB_hydrolase_1"/>
</dbReference>
<dbReference type="GO" id="GO:0016020">
    <property type="term" value="C:membrane"/>
    <property type="evidence" value="ECO:0007669"/>
    <property type="project" value="TreeGrafter"/>
</dbReference>
<dbReference type="PANTHER" id="PTHR43798:SF33">
    <property type="entry name" value="HYDROLASE, PUTATIVE (AFU_ORTHOLOGUE AFUA_2G14860)-RELATED"/>
    <property type="match status" value="1"/>
</dbReference>
<dbReference type="SUPFAM" id="SSF53474">
    <property type="entry name" value="alpha/beta-Hydrolases"/>
    <property type="match status" value="1"/>
</dbReference>
<evidence type="ECO:0000313" key="1">
    <source>
        <dbReference type="EMBL" id="AQP53417.1"/>
    </source>
</evidence>
<dbReference type="OrthoDB" id="9773293at2"/>
<dbReference type="InterPro" id="IPR029058">
    <property type="entry name" value="AB_hydrolase_fold"/>
</dbReference>
<dbReference type="STRING" id="633807.BW732_03635"/>
<organism evidence="1 2">
    <name type="scientific">Vagococcus penaei</name>
    <dbReference type="NCBI Taxonomy" id="633807"/>
    <lineage>
        <taxon>Bacteria</taxon>
        <taxon>Bacillati</taxon>
        <taxon>Bacillota</taxon>
        <taxon>Bacilli</taxon>
        <taxon>Lactobacillales</taxon>
        <taxon>Enterococcaceae</taxon>
        <taxon>Vagococcus</taxon>
    </lineage>
</organism>
<dbReference type="KEGG" id="vpi:BW732_03635"/>
<dbReference type="EMBL" id="CP019609">
    <property type="protein sequence ID" value="AQP53417.1"/>
    <property type="molecule type" value="Genomic_DNA"/>
</dbReference>
<dbReference type="Pfam" id="PF00561">
    <property type="entry name" value="Abhydrolase_1"/>
    <property type="match status" value="1"/>
</dbReference>
<name>A0A1Q2D5C8_9ENTE</name>
<evidence type="ECO:0000313" key="2">
    <source>
        <dbReference type="Proteomes" id="UP000188246"/>
    </source>
</evidence>
<gene>
    <name evidence="1" type="ORF">BW732_03635</name>
</gene>
<dbReference type="RefSeq" id="WP_077275508.1">
    <property type="nucleotide sequence ID" value="NZ_CP019609.1"/>
</dbReference>
<sequence>MKKLTKLALIIVSLVILIISGVTILKLTTENKPFFKHSDETYLSANNLSIRYKSFGNQNSSYPTVYLLHGFNAAGMNEWQRLTPYLNPNFHYIAFDWPGMGLSERLPVNTKPTIAYRLAIIDEVIKQTNNEQQPAILLGASYGATMATAYTAKYPQKIDTLIPISPLYENQGGGGFATLAKLPFGLGSGATFLAMGAGPVADFLYDASNFDKKGFKPSQNDINNRKSMAKIKGTSRSFMLYANYQENIDFSTSLAEIQENTYSIFGANDTYKEDYRLKKENIPLTIIDDADHTPHLSQPKKTADVINEWLTSKYVIN</sequence>
<protein>
    <submittedName>
        <fullName evidence="1">Uncharacterized protein</fullName>
    </submittedName>
</protein>
<dbReference type="InterPro" id="IPR050266">
    <property type="entry name" value="AB_hydrolase_sf"/>
</dbReference>
<dbReference type="Proteomes" id="UP000188246">
    <property type="component" value="Chromosome"/>
</dbReference>
<reference evidence="1 2" key="1">
    <citation type="journal article" date="2010" name="Int. J. Syst. Evol. Microbiol.">
        <title>Vagococcus penaei sp. nov., isolated from spoilage microbiota of cooked shrimp (Penaeus vannamei).</title>
        <authorList>
            <person name="Jaffres E."/>
            <person name="Prevost H."/>
            <person name="Rossero A."/>
            <person name="Joffraud J.J."/>
            <person name="Dousset X."/>
        </authorList>
    </citation>
    <scope>NUCLEOTIDE SEQUENCE [LARGE SCALE GENOMIC DNA]</scope>
    <source>
        <strain evidence="1 2">CD276</strain>
    </source>
</reference>
<proteinExistence type="predicted"/>
<dbReference type="Gene3D" id="3.40.50.1820">
    <property type="entry name" value="alpha/beta hydrolase"/>
    <property type="match status" value="1"/>
</dbReference>
<dbReference type="PRINTS" id="PR00111">
    <property type="entry name" value="ABHYDROLASE"/>
</dbReference>